<reference evidence="1 2" key="1">
    <citation type="submission" date="2016-03" db="EMBL/GenBank/DDBJ databases">
        <title>Choanephora cucurbitarum.</title>
        <authorList>
            <person name="Min B."/>
            <person name="Park H."/>
            <person name="Park J.-H."/>
            <person name="Shin H.-D."/>
            <person name="Choi I.-G."/>
        </authorList>
    </citation>
    <scope>NUCLEOTIDE SEQUENCE [LARGE SCALE GENOMIC DNA]</scope>
    <source>
        <strain evidence="1 2">KUS-F28377</strain>
    </source>
</reference>
<dbReference type="EMBL" id="LUGH01000115">
    <property type="protein sequence ID" value="OBZ89080.1"/>
    <property type="molecule type" value="Genomic_DNA"/>
</dbReference>
<gene>
    <name evidence="1" type="ORF">A0J61_02872</name>
</gene>
<evidence type="ECO:0000313" key="1">
    <source>
        <dbReference type="EMBL" id="OBZ89080.1"/>
    </source>
</evidence>
<organism evidence="1 2">
    <name type="scientific">Choanephora cucurbitarum</name>
    <dbReference type="NCBI Taxonomy" id="101091"/>
    <lineage>
        <taxon>Eukaryota</taxon>
        <taxon>Fungi</taxon>
        <taxon>Fungi incertae sedis</taxon>
        <taxon>Mucoromycota</taxon>
        <taxon>Mucoromycotina</taxon>
        <taxon>Mucoromycetes</taxon>
        <taxon>Mucorales</taxon>
        <taxon>Mucorineae</taxon>
        <taxon>Choanephoraceae</taxon>
        <taxon>Choanephoroideae</taxon>
        <taxon>Choanephora</taxon>
    </lineage>
</organism>
<name>A0A1C7NJ84_9FUNG</name>
<dbReference type="InParanoid" id="A0A1C7NJ84"/>
<accession>A0A1C7NJ84</accession>
<evidence type="ECO:0000313" key="2">
    <source>
        <dbReference type="Proteomes" id="UP000093000"/>
    </source>
</evidence>
<protein>
    <submittedName>
        <fullName evidence="1">Uncharacterized protein</fullName>
    </submittedName>
</protein>
<proteinExistence type="predicted"/>
<keyword evidence="2" id="KW-1185">Reference proteome</keyword>
<dbReference type="AlphaFoldDB" id="A0A1C7NJ84"/>
<dbReference type="Proteomes" id="UP000093000">
    <property type="component" value="Unassembled WGS sequence"/>
</dbReference>
<sequence length="60" mass="6995">MYLMKVKETQKSTDQLETMIRSPFPGLSYLRDYASIIVLGKLRVLIIHAQKDLINNYVTH</sequence>
<comment type="caution">
    <text evidence="1">The sequence shown here is derived from an EMBL/GenBank/DDBJ whole genome shotgun (WGS) entry which is preliminary data.</text>
</comment>